<proteinExistence type="predicted"/>
<comment type="caution">
    <text evidence="1">The sequence shown here is derived from an EMBL/GenBank/DDBJ whole genome shotgun (WGS) entry which is preliminary data.</text>
</comment>
<evidence type="ECO:0000313" key="2">
    <source>
        <dbReference type="Proteomes" id="UP001597441"/>
    </source>
</evidence>
<keyword evidence="2" id="KW-1185">Reference proteome</keyword>
<gene>
    <name evidence="1" type="ORF">ACFSQS_13190</name>
</gene>
<name>A0ABW5JU79_9FLAO</name>
<reference evidence="2" key="1">
    <citation type="journal article" date="2019" name="Int. J. Syst. Evol. Microbiol.">
        <title>The Global Catalogue of Microorganisms (GCM) 10K type strain sequencing project: providing services to taxonomists for standard genome sequencing and annotation.</title>
        <authorList>
            <consortium name="The Broad Institute Genomics Platform"/>
            <consortium name="The Broad Institute Genome Sequencing Center for Infectious Disease"/>
            <person name="Wu L."/>
            <person name="Ma J."/>
        </authorList>
    </citation>
    <scope>NUCLEOTIDE SEQUENCE [LARGE SCALE GENOMIC DNA]</scope>
    <source>
        <strain evidence="2">KCTC 42903</strain>
    </source>
</reference>
<organism evidence="1 2">
    <name type="scientific">Gelatiniphilus marinus</name>
    <dbReference type="NCBI Taxonomy" id="1759464"/>
    <lineage>
        <taxon>Bacteria</taxon>
        <taxon>Pseudomonadati</taxon>
        <taxon>Bacteroidota</taxon>
        <taxon>Flavobacteriia</taxon>
        <taxon>Flavobacteriales</taxon>
        <taxon>Flavobacteriaceae</taxon>
        <taxon>Gelatiniphilus</taxon>
    </lineage>
</organism>
<protein>
    <submittedName>
        <fullName evidence="1">Uncharacterized protein</fullName>
    </submittedName>
</protein>
<evidence type="ECO:0000313" key="1">
    <source>
        <dbReference type="EMBL" id="MFD2536063.1"/>
    </source>
</evidence>
<accession>A0ABW5JU79</accession>
<dbReference type="RefSeq" id="WP_388019780.1">
    <property type="nucleotide sequence ID" value="NZ_JBHUDT010000006.1"/>
</dbReference>
<sequence>MTRSQFNNLNRKQKLLAIQTKGIEVAKDFTRYGAIKLMTCYSLDGFFVEVVLHVANQEIEEVVAFVDGERLNRYTDKGMRDVLNEAPLFFSMLEFIADTLRINFKDFKYNKQLTLQLVKAINTLDANLLEGLFDEDIVYEEQKPFFAIRGNGHIKNYFYVLFKKLKTKNRQYFASLGYYKNDKDKPCIIICTSNKNKKTALVMVNTVNNKINRIYYCTKQSYLELGYVKMN</sequence>
<dbReference type="Proteomes" id="UP001597441">
    <property type="component" value="Unassembled WGS sequence"/>
</dbReference>
<dbReference type="EMBL" id="JBHULK010000006">
    <property type="protein sequence ID" value="MFD2536063.1"/>
    <property type="molecule type" value="Genomic_DNA"/>
</dbReference>